<keyword evidence="5" id="KW-1185">Reference proteome</keyword>
<evidence type="ECO:0000313" key="5">
    <source>
        <dbReference type="Proteomes" id="UP000009134"/>
    </source>
</evidence>
<sequence>MSPRRMLSAKNSRLGGHFAKTTLSIAALACAMPAVAGGTGQPLSVRNSFRIGSSGVTCTAQNAPLDKRLGGIFDRGYRLSCRDAAGAVGTLIAVRREVLPGSEPTGLSGVTLACGADGFVAIDAVGRVNAANCRDQDANVEYKRYAVTRRGVTYFVEGLAGYDPALRLALASVVNDAPVPGEIRVATTEVSDPAAFARVQAGQLDRLGARDEGYLRNNGGRYAESAEFFEALASRDRASGGAGLAEALANQGLQQSNLGNFAAAERLFGQAAAAPGGRDGVTQRLVRNYRAINQLNQRKPVAAINALAEPVAAVSVSFDRDSLVLGLINMPLAEQINRESSALKRLGAVDPGLTETERAEILDAQADSLRATAARLQGKYDVAVTGFEIAGRRLDAVRGGRVASAGWLRSEIQIELALLAEAQGRNADAATAFDRAIAIIDSAFPQSPALLSAQARKAAWLGRSGDEAGALALYAHVVDQSLAVPDAGTTLRDLLGPYFGLLAKRNGAGNASAMFAASQVLQRPGVAQTQAVLARQMSEGNDEAAALFRLSLARSRDIARTEAMVEQLSALTGLTEQQAASLKAAQDNLASLKRDQTALVSKLAAYPRYNVLAPKGVELAELQSALKPGEAYYKMMVVGGRVYGLFVTSGSGEARTFDTGIDPATLSRNVQAIRDTIVKVENGQQVNYPFDLDKSRALYKTLFGAVEDLLPQTRHLVFEPDGAMLQLPPTVLVSGDKGIEAYKARMESPDGDPFDFTGVEWLGRGREVSIAVSPRGFLDIRKLAASTAPRNYLGLGHNAKPAARPVTAVADECDWPLATWQNPISADELYYAQKKLGAGGSAVKTDAAFSDSALLAESDLDQYRVLHFATHGLVTAPRADCPARPALVTSFGDMGSDGLLSFREIFDLKLNADLVILSACDTAGMATVAASREAGVTSGGNYALDGLVRAFVGAGARSVIASHWPVPDDFDATKRLIGGVIEAKPGQDLADALSGAQTRLMDDPNTSHPFYWAAFIILGDGAKPLVSGKAAMSAPDPVR</sequence>
<evidence type="ECO:0000256" key="2">
    <source>
        <dbReference type="SAM" id="SignalP"/>
    </source>
</evidence>
<reference evidence="5" key="1">
    <citation type="submission" date="2006-01" db="EMBL/GenBank/DDBJ databases">
        <title>Complete sequence of Novosphingobium aromaticivorans DSM 12444.</title>
        <authorList>
            <consortium name="US DOE Joint Genome Institute"/>
            <person name="Copeland A."/>
            <person name="Lucas S."/>
            <person name="Lapidus A."/>
            <person name="Barry K."/>
            <person name="Detter J.C."/>
            <person name="Glavina T."/>
            <person name="Hammon N."/>
            <person name="Israni S."/>
            <person name="Pitluck S."/>
            <person name="Chain P."/>
            <person name="Malfatti S."/>
            <person name="Shin M."/>
            <person name="Vergez L."/>
            <person name="Schmutz J."/>
            <person name="Larimer F."/>
            <person name="Land M."/>
            <person name="Kyrpides N."/>
            <person name="Ivanova N."/>
            <person name="Fredrickson J."/>
            <person name="Balkwill D."/>
            <person name="Romine M.F."/>
            <person name="Richardson P."/>
        </authorList>
    </citation>
    <scope>NUCLEOTIDE SEQUENCE [LARGE SCALE GENOMIC DNA]</scope>
    <source>
        <strain evidence="5">ATCC 700278 / DSM 12444 / CCUG 56034 / CIP 105152 / NBRC 16084 / F199</strain>
    </source>
</reference>
<evidence type="ECO:0000256" key="1">
    <source>
        <dbReference type="SAM" id="Coils"/>
    </source>
</evidence>
<dbReference type="EMBL" id="CP000248">
    <property type="protein sequence ID" value="ABD26427.1"/>
    <property type="molecule type" value="Genomic_DNA"/>
</dbReference>
<protein>
    <recommendedName>
        <fullName evidence="3">CHAT domain-containing protein</fullName>
    </recommendedName>
</protein>
<dbReference type="STRING" id="279238.Saro_1987"/>
<dbReference type="HOGENOM" id="CLU_304184_0_0_5"/>
<feature type="signal peptide" evidence="2">
    <location>
        <begin position="1"/>
        <end position="36"/>
    </location>
</feature>
<organism evidence="4 5">
    <name type="scientific">Novosphingobium aromaticivorans (strain ATCC 700278 / DSM 12444 / CCUG 56034 / CIP 105152 / NBRC 16084 / F199)</name>
    <dbReference type="NCBI Taxonomy" id="279238"/>
    <lineage>
        <taxon>Bacteria</taxon>
        <taxon>Pseudomonadati</taxon>
        <taxon>Pseudomonadota</taxon>
        <taxon>Alphaproteobacteria</taxon>
        <taxon>Sphingomonadales</taxon>
        <taxon>Sphingomonadaceae</taxon>
        <taxon>Novosphingobium</taxon>
    </lineage>
</organism>
<dbReference type="Gene3D" id="1.25.40.10">
    <property type="entry name" value="Tetratricopeptide repeat domain"/>
    <property type="match status" value="1"/>
</dbReference>
<proteinExistence type="predicted"/>
<dbReference type="KEGG" id="nar:Saro_1987"/>
<name>Q2G6U6_NOVAD</name>
<dbReference type="SUPFAM" id="SSF48452">
    <property type="entry name" value="TPR-like"/>
    <property type="match status" value="1"/>
</dbReference>
<feature type="chain" id="PRO_5004207754" description="CHAT domain-containing protein" evidence="2">
    <location>
        <begin position="37"/>
        <end position="1039"/>
    </location>
</feature>
<keyword evidence="2" id="KW-0732">Signal</keyword>
<keyword evidence="1" id="KW-0175">Coiled coil</keyword>
<evidence type="ECO:0000259" key="3">
    <source>
        <dbReference type="Pfam" id="PF12770"/>
    </source>
</evidence>
<dbReference type="AlphaFoldDB" id="Q2G6U6"/>
<feature type="coiled-coil region" evidence="1">
    <location>
        <begin position="575"/>
        <end position="602"/>
    </location>
</feature>
<accession>Q2G6U6</accession>
<dbReference type="eggNOG" id="COG4995">
    <property type="taxonomic scope" value="Bacteria"/>
</dbReference>
<dbReference type="InterPro" id="IPR024983">
    <property type="entry name" value="CHAT_dom"/>
</dbReference>
<gene>
    <name evidence="4" type="ordered locus">Saro_1987</name>
</gene>
<feature type="domain" description="CHAT" evidence="3">
    <location>
        <begin position="694"/>
        <end position="1020"/>
    </location>
</feature>
<evidence type="ECO:0000313" key="4">
    <source>
        <dbReference type="EMBL" id="ABD26427.1"/>
    </source>
</evidence>
<dbReference type="InterPro" id="IPR011990">
    <property type="entry name" value="TPR-like_helical_dom_sf"/>
</dbReference>
<dbReference type="eggNOG" id="COG0457">
    <property type="taxonomic scope" value="Bacteria"/>
</dbReference>
<dbReference type="Proteomes" id="UP000009134">
    <property type="component" value="Chromosome"/>
</dbReference>
<dbReference type="RefSeq" id="WP_011445636.1">
    <property type="nucleotide sequence ID" value="NC_007794.1"/>
</dbReference>
<dbReference type="Pfam" id="PF12770">
    <property type="entry name" value="CHAT"/>
    <property type="match status" value="1"/>
</dbReference>